<evidence type="ECO:0000313" key="3">
    <source>
        <dbReference type="EMBL" id="KAG9351912.1"/>
    </source>
</evidence>
<sequence length="233" mass="26067">DSYKRCHLQDSFNYDNQWEGKVVVFNFSPPSIWTNHSGRKDGRHRSAGPTTAMLRRRKRKATSRRLALRSSRQLNAPQSSTSAVPSHTSGSTLSPAVLAVSPACTEDTAVEVVRQWAPMVGVRLLLLAVGGMCQGWRSRLAQVCAGLLNALLYWRGYTQQLESLQQQVAELRREVSVLHCALKISPEKRRAPLVTVADLQKVQLRRSLCDLQPNLSRVLYLEAPLRNPSPSRT</sequence>
<dbReference type="OrthoDB" id="10066480at2759"/>
<keyword evidence="1" id="KW-0175">Coiled coil</keyword>
<comment type="caution">
    <text evidence="3">The sequence shown here is derived from an EMBL/GenBank/DDBJ whole genome shotgun (WGS) entry which is preliminary data.</text>
</comment>
<evidence type="ECO:0000313" key="4">
    <source>
        <dbReference type="Proteomes" id="UP000824540"/>
    </source>
</evidence>
<feature type="compositionally biased region" description="Polar residues" evidence="2">
    <location>
        <begin position="73"/>
        <end position="91"/>
    </location>
</feature>
<feature type="non-terminal residue" evidence="3">
    <location>
        <position position="233"/>
    </location>
</feature>
<protein>
    <submittedName>
        <fullName evidence="3">Uncharacterized protein</fullName>
    </submittedName>
</protein>
<feature type="region of interest" description="Disordered" evidence="2">
    <location>
        <begin position="34"/>
        <end position="91"/>
    </location>
</feature>
<proteinExistence type="predicted"/>
<evidence type="ECO:0000256" key="1">
    <source>
        <dbReference type="SAM" id="Coils"/>
    </source>
</evidence>
<name>A0A8T2PMQ0_9TELE</name>
<dbReference type="AlphaFoldDB" id="A0A8T2PMQ0"/>
<dbReference type="EMBL" id="JAFBMS010000006">
    <property type="protein sequence ID" value="KAG9351912.1"/>
    <property type="molecule type" value="Genomic_DNA"/>
</dbReference>
<reference evidence="3" key="1">
    <citation type="thesis" date="2021" institute="BYU ScholarsArchive" country="Provo, UT, USA">
        <title>Applications of and Algorithms for Genome Assembly and Genomic Analyses with an Emphasis on Marine Teleosts.</title>
        <authorList>
            <person name="Pickett B.D."/>
        </authorList>
    </citation>
    <scope>NUCLEOTIDE SEQUENCE</scope>
    <source>
        <strain evidence="3">HI-2016</strain>
    </source>
</reference>
<evidence type="ECO:0000256" key="2">
    <source>
        <dbReference type="SAM" id="MobiDB-lite"/>
    </source>
</evidence>
<accession>A0A8T2PMQ0</accession>
<gene>
    <name evidence="3" type="ORF">JZ751_023163</name>
</gene>
<feature type="compositionally biased region" description="Basic residues" evidence="2">
    <location>
        <begin position="54"/>
        <end position="67"/>
    </location>
</feature>
<keyword evidence="4" id="KW-1185">Reference proteome</keyword>
<organism evidence="3 4">
    <name type="scientific">Albula glossodonta</name>
    <name type="common">roundjaw bonefish</name>
    <dbReference type="NCBI Taxonomy" id="121402"/>
    <lineage>
        <taxon>Eukaryota</taxon>
        <taxon>Metazoa</taxon>
        <taxon>Chordata</taxon>
        <taxon>Craniata</taxon>
        <taxon>Vertebrata</taxon>
        <taxon>Euteleostomi</taxon>
        <taxon>Actinopterygii</taxon>
        <taxon>Neopterygii</taxon>
        <taxon>Teleostei</taxon>
        <taxon>Albuliformes</taxon>
        <taxon>Albulidae</taxon>
        <taxon>Albula</taxon>
    </lineage>
</organism>
<feature type="coiled-coil region" evidence="1">
    <location>
        <begin position="154"/>
        <end position="181"/>
    </location>
</feature>
<dbReference type="Proteomes" id="UP000824540">
    <property type="component" value="Unassembled WGS sequence"/>
</dbReference>